<evidence type="ECO:0000256" key="17">
    <source>
        <dbReference type="ARBA" id="ARBA00049108"/>
    </source>
</evidence>
<evidence type="ECO:0000256" key="13">
    <source>
        <dbReference type="ARBA" id="ARBA00038849"/>
    </source>
</evidence>
<comment type="catalytic activity">
    <reaction evidence="19">
        <text>(2E)-decenoyl-CoA + NADPH + H(+) = decanoyl-CoA + NADP(+)</text>
        <dbReference type="Rhea" id="RHEA:44960"/>
        <dbReference type="ChEBI" id="CHEBI:15378"/>
        <dbReference type="ChEBI" id="CHEBI:57783"/>
        <dbReference type="ChEBI" id="CHEBI:58349"/>
        <dbReference type="ChEBI" id="CHEBI:61406"/>
        <dbReference type="ChEBI" id="CHEBI:61430"/>
    </reaction>
    <physiologicalReaction direction="left-to-right" evidence="19">
        <dbReference type="Rhea" id="RHEA:44961"/>
    </physiologicalReaction>
</comment>
<dbReference type="GO" id="GO:0019166">
    <property type="term" value="F:trans-2-enoyl-CoA reductase (NADPH) activity"/>
    <property type="evidence" value="ECO:0007669"/>
    <property type="project" value="UniProtKB-EC"/>
</dbReference>
<comment type="pathway">
    <text evidence="2">Lipid metabolism.</text>
</comment>
<comment type="catalytic activity">
    <reaction evidence="15">
        <text>(2E)-dodecenoyl-CoA + NADPH + H(+) = dodecanoyl-CoA + NADP(+)</text>
        <dbReference type="Rhea" id="RHEA:44964"/>
        <dbReference type="ChEBI" id="CHEBI:15378"/>
        <dbReference type="ChEBI" id="CHEBI:57330"/>
        <dbReference type="ChEBI" id="CHEBI:57375"/>
        <dbReference type="ChEBI" id="CHEBI:57783"/>
        <dbReference type="ChEBI" id="CHEBI:58349"/>
    </reaction>
    <physiologicalReaction direction="left-to-right" evidence="15">
        <dbReference type="Rhea" id="RHEA:44965"/>
    </physiologicalReaction>
</comment>
<keyword evidence="8" id="KW-0443">Lipid metabolism</keyword>
<dbReference type="PRINTS" id="PR00081">
    <property type="entry name" value="GDHRDH"/>
</dbReference>
<sequence length="281" mass="29319">MFRDGLMSGKKVLVTGGGSGLGRSFALRQAELGAEIVICGRRQAVLDETAQDLLRAGAPSVDIFSCDIRDAAAIDEMFDAIWAKGPLTGLINNAAGNFVARTERLSPKAMDAVLNIVLHGSLYCTTAAGRRWIEGGQPGTVLSVVSSAATSGRAFTVPSAAAKAGVLAMTKSLAVEWGPYNIRTVAVAPGLFPTEGAWGNLRPDGSDKIPQAMEVPLRRLGDHSEIANLVAYLMSDEAGYISGECVTIDGGRDLLGGGGSGILGFFDFTDAQWETARKGKG</sequence>
<dbReference type="SUPFAM" id="SSF51735">
    <property type="entry name" value="NAD(P)-binding Rossmann-fold domains"/>
    <property type="match status" value="1"/>
</dbReference>
<comment type="catalytic activity">
    <reaction evidence="20">
        <text>(2E)-octenoyl-CoA + NADPH + H(+) = octanoyl-CoA + NADP(+)</text>
        <dbReference type="Rhea" id="RHEA:44952"/>
        <dbReference type="ChEBI" id="CHEBI:15378"/>
        <dbReference type="ChEBI" id="CHEBI:57386"/>
        <dbReference type="ChEBI" id="CHEBI:57783"/>
        <dbReference type="ChEBI" id="CHEBI:58349"/>
        <dbReference type="ChEBI" id="CHEBI:62242"/>
    </reaction>
    <physiologicalReaction direction="left-to-right" evidence="20">
        <dbReference type="Rhea" id="RHEA:44953"/>
    </physiologicalReaction>
</comment>
<protein>
    <recommendedName>
        <fullName evidence="14">Peroxisomal trans-2-enoyl-CoA reductase</fullName>
        <ecNumber evidence="13">1.3.1.38</ecNumber>
    </recommendedName>
</protein>
<evidence type="ECO:0000256" key="7">
    <source>
        <dbReference type="ARBA" id="ARBA00023002"/>
    </source>
</evidence>
<keyword evidence="5" id="KW-0276">Fatty acid metabolism</keyword>
<accession>A0A1I1HV29</accession>
<dbReference type="STRING" id="441112.SAMN04488094_103299"/>
<evidence type="ECO:0000256" key="20">
    <source>
        <dbReference type="ARBA" id="ARBA00049559"/>
    </source>
</evidence>
<dbReference type="InterPro" id="IPR052388">
    <property type="entry name" value="Peroxisomal_t2-enoyl-CoA_red"/>
</dbReference>
<keyword evidence="22" id="KW-1185">Reference proteome</keyword>
<evidence type="ECO:0000256" key="18">
    <source>
        <dbReference type="ARBA" id="ARBA00049251"/>
    </source>
</evidence>
<evidence type="ECO:0000256" key="9">
    <source>
        <dbReference type="ARBA" id="ARBA00023140"/>
    </source>
</evidence>
<comment type="catalytic activity">
    <reaction evidence="17">
        <text>(2E)-hexenoyl-CoA + NADPH + H(+) = hexanoyl-CoA + NADP(+)</text>
        <dbReference type="Rhea" id="RHEA:44956"/>
        <dbReference type="ChEBI" id="CHEBI:15378"/>
        <dbReference type="ChEBI" id="CHEBI:57783"/>
        <dbReference type="ChEBI" id="CHEBI:58349"/>
        <dbReference type="ChEBI" id="CHEBI:62077"/>
        <dbReference type="ChEBI" id="CHEBI:62620"/>
    </reaction>
    <physiologicalReaction direction="left-to-right" evidence="17">
        <dbReference type="Rhea" id="RHEA:44957"/>
    </physiologicalReaction>
</comment>
<evidence type="ECO:0000313" key="21">
    <source>
        <dbReference type="EMBL" id="SFC27917.1"/>
    </source>
</evidence>
<keyword evidence="10" id="KW-0275">Fatty acid biosynthesis</keyword>
<dbReference type="PANTHER" id="PTHR24317">
    <property type="entry name" value="PEROXISOMAL TRANS-2-ENOYL-COA REDUCTASE"/>
    <property type="match status" value="1"/>
</dbReference>
<dbReference type="CDD" id="cd05369">
    <property type="entry name" value="TER_DECR_SDR_a"/>
    <property type="match status" value="1"/>
</dbReference>
<evidence type="ECO:0000256" key="3">
    <source>
        <dbReference type="ARBA" id="ARBA00022516"/>
    </source>
</evidence>
<name>A0A1I1HV29_9RHOB</name>
<evidence type="ECO:0000256" key="1">
    <source>
        <dbReference type="ARBA" id="ARBA00004275"/>
    </source>
</evidence>
<comment type="catalytic activity">
    <reaction evidence="18">
        <text>a (2E)-enoyl-CoA + NADPH + H(+) = a 2,3-saturated acyl-CoA + NADP(+)</text>
        <dbReference type="Rhea" id="RHEA:33763"/>
        <dbReference type="ChEBI" id="CHEBI:15378"/>
        <dbReference type="ChEBI" id="CHEBI:57783"/>
        <dbReference type="ChEBI" id="CHEBI:58349"/>
        <dbReference type="ChEBI" id="CHEBI:58856"/>
        <dbReference type="ChEBI" id="CHEBI:65111"/>
        <dbReference type="EC" id="1.3.1.38"/>
    </reaction>
    <physiologicalReaction direction="left-to-right" evidence="18">
        <dbReference type="Rhea" id="RHEA:33764"/>
    </physiologicalReaction>
</comment>
<dbReference type="Proteomes" id="UP000198728">
    <property type="component" value="Unassembled WGS sequence"/>
</dbReference>
<evidence type="ECO:0000256" key="10">
    <source>
        <dbReference type="ARBA" id="ARBA00023160"/>
    </source>
</evidence>
<reference evidence="21 22" key="1">
    <citation type="submission" date="2016-10" db="EMBL/GenBank/DDBJ databases">
        <authorList>
            <person name="de Groot N.N."/>
        </authorList>
    </citation>
    <scope>NUCLEOTIDE SEQUENCE [LARGE SCALE GENOMIC DNA]</scope>
    <source>
        <strain evidence="21 22">DSM 19548</strain>
    </source>
</reference>
<evidence type="ECO:0000256" key="19">
    <source>
        <dbReference type="ARBA" id="ARBA00049386"/>
    </source>
</evidence>
<dbReference type="InterPro" id="IPR036291">
    <property type="entry name" value="NAD(P)-bd_dom_sf"/>
</dbReference>
<evidence type="ECO:0000256" key="2">
    <source>
        <dbReference type="ARBA" id="ARBA00005189"/>
    </source>
</evidence>
<organism evidence="21 22">
    <name type="scientific">Tropicimonas isoalkanivorans</name>
    <dbReference type="NCBI Taxonomy" id="441112"/>
    <lineage>
        <taxon>Bacteria</taxon>
        <taxon>Pseudomonadati</taxon>
        <taxon>Pseudomonadota</taxon>
        <taxon>Alphaproteobacteria</taxon>
        <taxon>Rhodobacterales</taxon>
        <taxon>Roseobacteraceae</taxon>
        <taxon>Tropicimonas</taxon>
    </lineage>
</organism>
<evidence type="ECO:0000256" key="5">
    <source>
        <dbReference type="ARBA" id="ARBA00022832"/>
    </source>
</evidence>
<dbReference type="AlphaFoldDB" id="A0A1I1HV29"/>
<evidence type="ECO:0000256" key="14">
    <source>
        <dbReference type="ARBA" id="ARBA00041063"/>
    </source>
</evidence>
<evidence type="ECO:0000256" key="4">
    <source>
        <dbReference type="ARBA" id="ARBA00022553"/>
    </source>
</evidence>
<dbReference type="Pfam" id="PF13561">
    <property type="entry name" value="adh_short_C2"/>
    <property type="match status" value="1"/>
</dbReference>
<evidence type="ECO:0000256" key="6">
    <source>
        <dbReference type="ARBA" id="ARBA00022857"/>
    </source>
</evidence>
<evidence type="ECO:0000256" key="16">
    <source>
        <dbReference type="ARBA" id="ARBA00048686"/>
    </source>
</evidence>
<keyword evidence="7" id="KW-0560">Oxidoreductase</keyword>
<proteinExistence type="predicted"/>
<gene>
    <name evidence="21" type="ORF">SAMN04488094_103299</name>
</gene>
<dbReference type="RefSeq" id="WP_093360262.1">
    <property type="nucleotide sequence ID" value="NZ_FOLG01000003.1"/>
</dbReference>
<dbReference type="EMBL" id="FOLG01000003">
    <property type="protein sequence ID" value="SFC27917.1"/>
    <property type="molecule type" value="Genomic_DNA"/>
</dbReference>
<dbReference type="PANTHER" id="PTHR24317:SF7">
    <property type="entry name" value="PEROXISOMAL TRANS-2-ENOYL-COA REDUCTASE"/>
    <property type="match status" value="1"/>
</dbReference>
<evidence type="ECO:0000256" key="12">
    <source>
        <dbReference type="ARBA" id="ARBA00038622"/>
    </source>
</evidence>
<keyword evidence="3" id="KW-0444">Lipid biosynthesis</keyword>
<dbReference type="InterPro" id="IPR002347">
    <property type="entry name" value="SDR_fam"/>
</dbReference>
<evidence type="ECO:0000256" key="8">
    <source>
        <dbReference type="ARBA" id="ARBA00023098"/>
    </source>
</evidence>
<keyword evidence="9" id="KW-0576">Peroxisome</keyword>
<dbReference type="OrthoDB" id="9797020at2"/>
<dbReference type="EC" id="1.3.1.38" evidence="13"/>
<comment type="catalytic activity">
    <reaction evidence="16">
        <text>(2E)-tetradecenoyl-CoA + NADPH + H(+) = tetradecanoyl-CoA + NADP(+)</text>
        <dbReference type="Rhea" id="RHEA:44968"/>
        <dbReference type="ChEBI" id="CHEBI:15378"/>
        <dbReference type="ChEBI" id="CHEBI:57385"/>
        <dbReference type="ChEBI" id="CHEBI:57783"/>
        <dbReference type="ChEBI" id="CHEBI:58349"/>
        <dbReference type="ChEBI" id="CHEBI:61405"/>
    </reaction>
    <physiologicalReaction direction="left-to-right" evidence="16">
        <dbReference type="Rhea" id="RHEA:44969"/>
    </physiologicalReaction>
</comment>
<comment type="subunit">
    <text evidence="12">Interacts with PEX5, probably required to target it into peroxisomes.</text>
</comment>
<dbReference type="Gene3D" id="3.40.50.720">
    <property type="entry name" value="NAD(P)-binding Rossmann-like Domain"/>
    <property type="match status" value="1"/>
</dbReference>
<comment type="function">
    <text evidence="11">Participates in chain elongation of fatty acids. Catalyzes the reduction of trans-2-enoyl-CoAs of varying chain lengths from 6:1 to 16:1, having maximum activity with 10:1 CoA. Has no 2,4-dienoyl-CoA reductase activity.</text>
</comment>
<keyword evidence="4" id="KW-0597">Phosphoprotein</keyword>
<evidence type="ECO:0000256" key="11">
    <source>
        <dbReference type="ARBA" id="ARBA00037124"/>
    </source>
</evidence>
<evidence type="ECO:0000313" key="22">
    <source>
        <dbReference type="Proteomes" id="UP000198728"/>
    </source>
</evidence>
<keyword evidence="6" id="KW-0521">NADP</keyword>
<evidence type="ECO:0000256" key="15">
    <source>
        <dbReference type="ARBA" id="ARBA00047570"/>
    </source>
</evidence>
<dbReference type="GO" id="GO:0006633">
    <property type="term" value="P:fatty acid biosynthetic process"/>
    <property type="evidence" value="ECO:0007669"/>
    <property type="project" value="UniProtKB-KW"/>
</dbReference>
<comment type="subcellular location">
    <subcellularLocation>
        <location evidence="1">Peroxisome</location>
    </subcellularLocation>
</comment>